<accession>A0A1I2K1A0</accession>
<protein>
    <recommendedName>
        <fullName evidence="3">Sulfotransferase family protein</fullName>
    </recommendedName>
</protein>
<dbReference type="InterPro" id="IPR027417">
    <property type="entry name" value="P-loop_NTPase"/>
</dbReference>
<gene>
    <name evidence="1" type="ORF">SAMN04488033_101316</name>
</gene>
<dbReference type="Gene3D" id="3.40.50.300">
    <property type="entry name" value="P-loop containing nucleotide triphosphate hydrolases"/>
    <property type="match status" value="1"/>
</dbReference>
<sequence>MNIKSELYYLKNRIILHDKPKIFGIGNNKTGTTSLKTAMKDLGFVVGDQTRAEMLMEDWSKRNFKKLISYCKEAQFFQDIPFSKHYTFIVMDQAFPNSKFILTVRDSPEQWYNSLVNFHARLWGKDGRIPTKEDLQEAFYLGEGWPWQANRWSYATPEDNPYEKKELIESYIRHNQIVKDYFRHRPQDLLVLNVAEKGAYKKLTEFLGLKSQREDFPWENKTSEINKQ</sequence>
<dbReference type="PANTHER" id="PTHR36978">
    <property type="entry name" value="P-LOOP CONTAINING NUCLEOTIDE TRIPHOSPHATE HYDROLASE"/>
    <property type="match status" value="1"/>
</dbReference>
<dbReference type="SUPFAM" id="SSF52540">
    <property type="entry name" value="P-loop containing nucleoside triphosphate hydrolases"/>
    <property type="match status" value="1"/>
</dbReference>
<evidence type="ECO:0000313" key="2">
    <source>
        <dbReference type="Proteomes" id="UP000199116"/>
    </source>
</evidence>
<dbReference type="InterPro" id="IPR040632">
    <property type="entry name" value="Sulfotransfer_4"/>
</dbReference>
<dbReference type="AlphaFoldDB" id="A0A1I2K1A0"/>
<dbReference type="EMBL" id="FOOH01000001">
    <property type="protein sequence ID" value="SFF60149.1"/>
    <property type="molecule type" value="Genomic_DNA"/>
</dbReference>
<dbReference type="Pfam" id="PF17784">
    <property type="entry name" value="Sulfotransfer_4"/>
    <property type="match status" value="1"/>
</dbReference>
<dbReference type="Proteomes" id="UP000199116">
    <property type="component" value="Unassembled WGS sequence"/>
</dbReference>
<evidence type="ECO:0000313" key="1">
    <source>
        <dbReference type="EMBL" id="SFF60149.1"/>
    </source>
</evidence>
<dbReference type="RefSeq" id="WP_177195638.1">
    <property type="nucleotide sequence ID" value="NZ_FOOH01000001.1"/>
</dbReference>
<evidence type="ECO:0008006" key="3">
    <source>
        <dbReference type="Google" id="ProtNLM"/>
    </source>
</evidence>
<organism evidence="1 2">
    <name type="scientific">Salegentibacter agarivorans</name>
    <dbReference type="NCBI Taxonomy" id="345907"/>
    <lineage>
        <taxon>Bacteria</taxon>
        <taxon>Pseudomonadati</taxon>
        <taxon>Bacteroidota</taxon>
        <taxon>Flavobacteriia</taxon>
        <taxon>Flavobacteriales</taxon>
        <taxon>Flavobacteriaceae</taxon>
        <taxon>Salegentibacter</taxon>
    </lineage>
</organism>
<reference evidence="2" key="1">
    <citation type="submission" date="2016-10" db="EMBL/GenBank/DDBJ databases">
        <authorList>
            <person name="Varghese N."/>
            <person name="Submissions S."/>
        </authorList>
    </citation>
    <scope>NUCLEOTIDE SEQUENCE [LARGE SCALE GENOMIC DNA]</scope>
    <source>
        <strain evidence="2">DSM 23515</strain>
    </source>
</reference>
<name>A0A1I2K1A0_9FLAO</name>
<proteinExistence type="predicted"/>
<keyword evidence="2" id="KW-1185">Reference proteome</keyword>
<dbReference type="PANTHER" id="PTHR36978:SF4">
    <property type="entry name" value="P-LOOP CONTAINING NUCLEOSIDE TRIPHOSPHATE HYDROLASE PROTEIN"/>
    <property type="match status" value="1"/>
</dbReference>